<protein>
    <recommendedName>
        <fullName evidence="5">CRISPR type III-B/RAMP module-associated protein Cmr5</fullName>
    </recommendedName>
</protein>
<comment type="subcellular location">
    <subcellularLocation>
        <location evidence="1">Cytoplasm</location>
    </subcellularLocation>
</comment>
<keyword evidence="4" id="KW-0051">Antiviral defense</keyword>
<evidence type="ECO:0000256" key="1">
    <source>
        <dbReference type="ARBA" id="ARBA00004496"/>
    </source>
</evidence>
<dbReference type="Proteomes" id="UP001165422">
    <property type="component" value="Unassembled WGS sequence"/>
</dbReference>
<dbReference type="InterPro" id="IPR010160">
    <property type="entry name" value="CRISPR-assoc_prot_Cmr5"/>
</dbReference>
<comment type="similarity">
    <text evidence="2">Belongs to the CRISPR system Cmr5 family.</text>
</comment>
<dbReference type="EMBL" id="JAJJPB010000002">
    <property type="protein sequence ID" value="MCC9293927.1"/>
    <property type="molecule type" value="Genomic_DNA"/>
</dbReference>
<sequence>MDNKSRIIDLNRKRAITSYINLKRFLKDCNINDNNKKRMRSCCRKLPLLIKNNGLLNTLNFIKEKDNGKNEFSYLYSWIEDWLNRIEDDHGGDIIKKLVTLDNSGYYIYTKEAIQISIWYKRHAESMIAEAM</sequence>
<comment type="caution">
    <text evidence="6">The sequence shown here is derived from an EMBL/GenBank/DDBJ whole genome shotgun (WGS) entry which is preliminary data.</text>
</comment>
<dbReference type="InterPro" id="IPR023101">
    <property type="entry name" value="AF1862-like_dom_sf"/>
</dbReference>
<reference evidence="6" key="1">
    <citation type="submission" date="2021-11" db="EMBL/GenBank/DDBJ databases">
        <authorList>
            <person name="Qingchun L."/>
            <person name="Dong Z."/>
            <person name="Zongwei Q."/>
            <person name="Jia Z."/>
            <person name="Duotao L."/>
        </authorList>
    </citation>
    <scope>NUCLEOTIDE SEQUENCE</scope>
    <source>
        <strain evidence="6">WLY-B-L2</strain>
    </source>
</reference>
<evidence type="ECO:0000256" key="5">
    <source>
        <dbReference type="ARBA" id="ARBA00030001"/>
    </source>
</evidence>
<evidence type="ECO:0000313" key="6">
    <source>
        <dbReference type="EMBL" id="MCC9293927.1"/>
    </source>
</evidence>
<dbReference type="NCBIfam" id="TIGR01881">
    <property type="entry name" value="cas_Cmr5"/>
    <property type="match status" value="1"/>
</dbReference>
<gene>
    <name evidence="6" type="primary">cmr5</name>
    <name evidence="6" type="ORF">LN736_03465</name>
</gene>
<evidence type="ECO:0000313" key="7">
    <source>
        <dbReference type="Proteomes" id="UP001165422"/>
    </source>
</evidence>
<evidence type="ECO:0000256" key="4">
    <source>
        <dbReference type="ARBA" id="ARBA00023118"/>
    </source>
</evidence>
<accession>A0ABS8N2A8</accession>
<keyword evidence="7" id="KW-1185">Reference proteome</keyword>
<name>A0ABS8N2A8_9CLOT</name>
<dbReference type="RefSeq" id="WP_150356278.1">
    <property type="nucleotide sequence ID" value="NZ_JAJJPB010000002.1"/>
</dbReference>
<keyword evidence="3" id="KW-0963">Cytoplasm</keyword>
<dbReference type="Gene3D" id="1.10.520.30">
    <property type="entry name" value="AF1862-like domain"/>
    <property type="match status" value="1"/>
</dbReference>
<proteinExistence type="inferred from homology"/>
<dbReference type="Pfam" id="PF09701">
    <property type="entry name" value="Cas_Cmr5"/>
    <property type="match status" value="1"/>
</dbReference>
<organism evidence="6 7">
    <name type="scientific">Clostridium aromativorans</name>
    <dbReference type="NCBI Taxonomy" id="2836848"/>
    <lineage>
        <taxon>Bacteria</taxon>
        <taxon>Bacillati</taxon>
        <taxon>Bacillota</taxon>
        <taxon>Clostridia</taxon>
        <taxon>Eubacteriales</taxon>
        <taxon>Clostridiaceae</taxon>
        <taxon>Clostridium</taxon>
    </lineage>
</organism>
<evidence type="ECO:0000256" key="3">
    <source>
        <dbReference type="ARBA" id="ARBA00022490"/>
    </source>
</evidence>
<evidence type="ECO:0000256" key="2">
    <source>
        <dbReference type="ARBA" id="ARBA00006161"/>
    </source>
</evidence>
<dbReference type="SUPFAM" id="SSF158568">
    <property type="entry name" value="AF1862-like"/>
    <property type="match status" value="1"/>
</dbReference>